<keyword evidence="2" id="KW-1185">Reference proteome</keyword>
<dbReference type="AlphaFoldDB" id="A0A841MDH3"/>
<dbReference type="Proteomes" id="UP000588604">
    <property type="component" value="Unassembled WGS sequence"/>
</dbReference>
<gene>
    <name evidence="1" type="ORF">FHS59_001740</name>
</gene>
<evidence type="ECO:0000313" key="1">
    <source>
        <dbReference type="EMBL" id="MBB6326112.1"/>
    </source>
</evidence>
<comment type="caution">
    <text evidence="1">The sequence shown here is derived from an EMBL/GenBank/DDBJ whole genome shotgun (WGS) entry which is preliminary data.</text>
</comment>
<evidence type="ECO:0000313" key="2">
    <source>
        <dbReference type="Proteomes" id="UP000588604"/>
    </source>
</evidence>
<sequence>MAVPSSGDILGLQGLSRSCPDIVYSTKVANGIYFANVSTKNTFHCRIRKIFNDLLTITYFSFAIDCGNRFISNFNHFAKFN</sequence>
<dbReference type="EMBL" id="JACIJO010000002">
    <property type="protein sequence ID" value="MBB6326112.1"/>
    <property type="molecule type" value="Genomic_DNA"/>
</dbReference>
<name>A0A841MDH3_9BACT</name>
<protein>
    <submittedName>
        <fullName evidence="1">Uncharacterized protein</fullName>
    </submittedName>
</protein>
<organism evidence="1 2">
    <name type="scientific">Algoriphagus iocasae</name>
    <dbReference type="NCBI Taxonomy" id="1836499"/>
    <lineage>
        <taxon>Bacteria</taxon>
        <taxon>Pseudomonadati</taxon>
        <taxon>Bacteroidota</taxon>
        <taxon>Cytophagia</taxon>
        <taxon>Cytophagales</taxon>
        <taxon>Cyclobacteriaceae</taxon>
        <taxon>Algoriphagus</taxon>
    </lineage>
</organism>
<proteinExistence type="predicted"/>
<reference evidence="1 2" key="1">
    <citation type="submission" date="2020-08" db="EMBL/GenBank/DDBJ databases">
        <title>Genomic Encyclopedia of Type Strains, Phase IV (KMG-IV): sequencing the most valuable type-strain genomes for metagenomic binning, comparative biology and taxonomic classification.</title>
        <authorList>
            <person name="Goeker M."/>
        </authorList>
    </citation>
    <scope>NUCLEOTIDE SEQUENCE [LARGE SCALE GENOMIC DNA]</scope>
    <source>
        <strain evidence="1 2">DSM 102044</strain>
    </source>
</reference>
<accession>A0A841MDH3</accession>